<sequence length="88" mass="8900">MLDSDHRGSISLQELEDAMRPMGPPPLQGGQGYDAASAGTSSSSSGSSSNDDSSSAQDAYALPARLVLNQYRGFGSDSSASTSLSIAA</sequence>
<reference evidence="3 4" key="1">
    <citation type="submission" date="2016-08" db="EMBL/GenBank/DDBJ databases">
        <title>Evolution of the type three secretion system and type three effector repertoires in Xanthomonas.</title>
        <authorList>
            <person name="Merda D."/>
            <person name="Briand M."/>
            <person name="Bosis E."/>
            <person name="Rousseau C."/>
            <person name="Portier P."/>
            <person name="Jacques M.-A."/>
            <person name="Fischer-Le Saux M."/>
        </authorList>
    </citation>
    <scope>NUCLEOTIDE SEQUENCE [LARGE SCALE GENOMIC DNA]</scope>
    <source>
        <strain evidence="3 4">CFBP 4691</strain>
    </source>
</reference>
<evidence type="ECO:0000313" key="4">
    <source>
        <dbReference type="Proteomes" id="UP000239898"/>
    </source>
</evidence>
<evidence type="ECO:0000256" key="1">
    <source>
        <dbReference type="SAM" id="MobiDB-lite"/>
    </source>
</evidence>
<evidence type="ECO:0000313" key="3">
    <source>
        <dbReference type="EMBL" id="PPT91447.1"/>
    </source>
</evidence>
<feature type="domain" description="EF-hand" evidence="2">
    <location>
        <begin position="1"/>
        <end position="25"/>
    </location>
</feature>
<dbReference type="GO" id="GO:0005509">
    <property type="term" value="F:calcium ion binding"/>
    <property type="evidence" value="ECO:0007669"/>
    <property type="project" value="InterPro"/>
</dbReference>
<dbReference type="RefSeq" id="WP_128419829.1">
    <property type="nucleotide sequence ID" value="NZ_CP049017.1"/>
</dbReference>
<dbReference type="PROSITE" id="PS50222">
    <property type="entry name" value="EF_HAND_2"/>
    <property type="match status" value="1"/>
</dbReference>
<feature type="region of interest" description="Disordered" evidence="1">
    <location>
        <begin position="1"/>
        <end position="57"/>
    </location>
</feature>
<organism evidence="3 4">
    <name type="scientific">Xanthomonas theicola</name>
    <dbReference type="NCBI Taxonomy" id="56464"/>
    <lineage>
        <taxon>Bacteria</taxon>
        <taxon>Pseudomonadati</taxon>
        <taxon>Pseudomonadota</taxon>
        <taxon>Gammaproteobacteria</taxon>
        <taxon>Lysobacterales</taxon>
        <taxon>Lysobacteraceae</taxon>
        <taxon>Xanthomonas</taxon>
    </lineage>
</organism>
<proteinExistence type="predicted"/>
<name>A0A2S6ZGS1_9XANT</name>
<accession>A0A2S6ZGS1</accession>
<feature type="compositionally biased region" description="Low complexity" evidence="1">
    <location>
        <begin position="34"/>
        <end position="57"/>
    </location>
</feature>
<keyword evidence="4" id="KW-1185">Reference proteome</keyword>
<evidence type="ECO:0000259" key="2">
    <source>
        <dbReference type="PROSITE" id="PS50222"/>
    </source>
</evidence>
<dbReference type="EMBL" id="MIGX01000026">
    <property type="protein sequence ID" value="PPT91447.1"/>
    <property type="molecule type" value="Genomic_DNA"/>
</dbReference>
<gene>
    <name evidence="3" type="ORF">XthCFBP4691_07435</name>
</gene>
<dbReference type="Proteomes" id="UP000239898">
    <property type="component" value="Unassembled WGS sequence"/>
</dbReference>
<comment type="caution">
    <text evidence="3">The sequence shown here is derived from an EMBL/GenBank/DDBJ whole genome shotgun (WGS) entry which is preliminary data.</text>
</comment>
<dbReference type="AlphaFoldDB" id="A0A2S6ZGS1"/>
<protein>
    <recommendedName>
        <fullName evidence="2">EF-hand domain-containing protein</fullName>
    </recommendedName>
</protein>
<dbReference type="InterPro" id="IPR002048">
    <property type="entry name" value="EF_hand_dom"/>
</dbReference>